<dbReference type="Proteomes" id="UP001164746">
    <property type="component" value="Chromosome 13"/>
</dbReference>
<dbReference type="SUPFAM" id="SSF50621">
    <property type="entry name" value="Alanine racemase C-terminal domain-like"/>
    <property type="match status" value="1"/>
</dbReference>
<sequence>MFCMFSNFTMIHAGFTKSLQSLHISLSFHVGSGCEEPEAFSVAIQQARVVFDQGLDLGFPMTLLDIGGGFPGHEAAPVKFETVAKTVDMALDRYFPSEEGVEIISEPGRYFVASAFTLGVNIIAKRVVSRDQQGENGELIDQPSLSEEPAIMYYVNDGVYGSFNCLLYDHAEVSVNTLKNADEDDDEFKYESSVWGPTCDGLDCILKSVPMGMHDVGEWLYFRDMGAYTVSAASTFNGMPAPTRTYMCDADLWYEVYPNVCKSYHKAGVCKGLPKMKAGHSLQEEWSPAPGCAESFVCN</sequence>
<feature type="domain" description="Orn/DAP/Arg decarboxylase 2 N-terminal" evidence="7">
    <location>
        <begin position="19"/>
        <end position="113"/>
    </location>
</feature>
<organism evidence="8 9">
    <name type="scientific">Mya arenaria</name>
    <name type="common">Soft-shell clam</name>
    <dbReference type="NCBI Taxonomy" id="6604"/>
    <lineage>
        <taxon>Eukaryota</taxon>
        <taxon>Metazoa</taxon>
        <taxon>Spiralia</taxon>
        <taxon>Lophotrochozoa</taxon>
        <taxon>Mollusca</taxon>
        <taxon>Bivalvia</taxon>
        <taxon>Autobranchia</taxon>
        <taxon>Heteroconchia</taxon>
        <taxon>Euheterodonta</taxon>
        <taxon>Imparidentia</taxon>
        <taxon>Neoheterodontei</taxon>
        <taxon>Myida</taxon>
        <taxon>Myoidea</taxon>
        <taxon>Myidae</taxon>
        <taxon>Mya</taxon>
    </lineage>
</organism>
<reference evidence="8" key="1">
    <citation type="submission" date="2022-11" db="EMBL/GenBank/DDBJ databases">
        <title>Centuries of genome instability and evolution in soft-shell clam transmissible cancer (bioRxiv).</title>
        <authorList>
            <person name="Hart S.F.M."/>
            <person name="Yonemitsu M.A."/>
            <person name="Giersch R.M."/>
            <person name="Beal B.F."/>
            <person name="Arriagada G."/>
            <person name="Davis B.W."/>
            <person name="Ostrander E.A."/>
            <person name="Goff S.P."/>
            <person name="Metzger M.J."/>
        </authorList>
    </citation>
    <scope>NUCLEOTIDE SEQUENCE</scope>
    <source>
        <strain evidence="8">MELC-2E11</strain>
        <tissue evidence="8">Siphon/mantle</tissue>
    </source>
</reference>
<evidence type="ECO:0000256" key="4">
    <source>
        <dbReference type="ARBA" id="ARBA00023239"/>
    </source>
</evidence>
<dbReference type="Pfam" id="PF00278">
    <property type="entry name" value="Orn_DAP_Arg_deC"/>
    <property type="match status" value="1"/>
</dbReference>
<dbReference type="EMBL" id="CP111024">
    <property type="protein sequence ID" value="WAR22749.1"/>
    <property type="molecule type" value="Genomic_DNA"/>
</dbReference>
<dbReference type="InterPro" id="IPR000183">
    <property type="entry name" value="Orn/DAP/Arg_de-COase"/>
</dbReference>
<accession>A0ABY7FNP1</accession>
<protein>
    <submittedName>
        <fullName evidence="8">DCOR-like protein</fullName>
    </submittedName>
</protein>
<comment type="similarity">
    <text evidence="2 5">Belongs to the Orn/Lys/Arg decarboxylase class-II family.</text>
</comment>
<dbReference type="PANTHER" id="PTHR11482">
    <property type="entry name" value="ARGININE/DIAMINOPIMELATE/ORNITHINE DECARBOXYLASE"/>
    <property type="match status" value="1"/>
</dbReference>
<dbReference type="InterPro" id="IPR022644">
    <property type="entry name" value="De-COase2_N"/>
</dbReference>
<evidence type="ECO:0000256" key="3">
    <source>
        <dbReference type="ARBA" id="ARBA00022898"/>
    </source>
</evidence>
<comment type="cofactor">
    <cofactor evidence="1">
        <name>pyridoxal 5'-phosphate</name>
        <dbReference type="ChEBI" id="CHEBI:597326"/>
    </cofactor>
</comment>
<dbReference type="SUPFAM" id="SSF51419">
    <property type="entry name" value="PLP-binding barrel"/>
    <property type="match status" value="1"/>
</dbReference>
<evidence type="ECO:0000256" key="1">
    <source>
        <dbReference type="ARBA" id="ARBA00001933"/>
    </source>
</evidence>
<proteinExistence type="inferred from homology"/>
<evidence type="ECO:0000256" key="2">
    <source>
        <dbReference type="ARBA" id="ARBA00008872"/>
    </source>
</evidence>
<evidence type="ECO:0000313" key="9">
    <source>
        <dbReference type="Proteomes" id="UP001164746"/>
    </source>
</evidence>
<dbReference type="PRINTS" id="PR01179">
    <property type="entry name" value="ODADCRBXLASE"/>
</dbReference>
<evidence type="ECO:0000259" key="7">
    <source>
        <dbReference type="Pfam" id="PF02784"/>
    </source>
</evidence>
<dbReference type="Gene3D" id="2.40.37.10">
    <property type="entry name" value="Lyase, Ornithine Decarboxylase, Chain A, domain 1"/>
    <property type="match status" value="1"/>
</dbReference>
<dbReference type="PRINTS" id="PR01182">
    <property type="entry name" value="ORNDCRBXLASE"/>
</dbReference>
<dbReference type="PANTHER" id="PTHR11482:SF6">
    <property type="entry name" value="ORNITHINE DECARBOXYLASE 1-RELATED"/>
    <property type="match status" value="1"/>
</dbReference>
<dbReference type="InterPro" id="IPR009006">
    <property type="entry name" value="Ala_racemase/Decarboxylase_C"/>
</dbReference>
<evidence type="ECO:0000313" key="8">
    <source>
        <dbReference type="EMBL" id="WAR22749.1"/>
    </source>
</evidence>
<keyword evidence="3" id="KW-0663">Pyridoxal phosphate</keyword>
<evidence type="ECO:0000256" key="5">
    <source>
        <dbReference type="RuleBase" id="RU003737"/>
    </source>
</evidence>
<name>A0ABY7FNP1_MYAAR</name>
<feature type="domain" description="Orn/DAP/Arg decarboxylase 2 C-terminal" evidence="6">
    <location>
        <begin position="114"/>
        <end position="226"/>
    </location>
</feature>
<dbReference type="Pfam" id="PF02784">
    <property type="entry name" value="Orn_Arg_deC_N"/>
    <property type="match status" value="1"/>
</dbReference>
<dbReference type="InterPro" id="IPR022643">
    <property type="entry name" value="De-COase2_C"/>
</dbReference>
<evidence type="ECO:0000259" key="6">
    <source>
        <dbReference type="Pfam" id="PF00278"/>
    </source>
</evidence>
<keyword evidence="4" id="KW-0456">Lyase</keyword>
<gene>
    <name evidence="8" type="ORF">MAR_036418</name>
</gene>
<dbReference type="InterPro" id="IPR022657">
    <property type="entry name" value="De-COase2_CS"/>
</dbReference>
<dbReference type="Gene3D" id="3.20.20.10">
    <property type="entry name" value="Alanine racemase"/>
    <property type="match status" value="1"/>
</dbReference>
<keyword evidence="9" id="KW-1185">Reference proteome</keyword>
<dbReference type="InterPro" id="IPR002433">
    <property type="entry name" value="Orn_de-COase"/>
</dbReference>
<dbReference type="PROSITE" id="PS00879">
    <property type="entry name" value="ODR_DC_2_2"/>
    <property type="match status" value="1"/>
</dbReference>
<dbReference type="InterPro" id="IPR029066">
    <property type="entry name" value="PLP-binding_barrel"/>
</dbReference>